<organism evidence="14 15">
    <name type="scientific">Geococcyx californianus</name>
    <name type="common">Greater roadrunner</name>
    <name type="synonym">Saurothera californiana</name>
    <dbReference type="NCBI Taxonomy" id="8947"/>
    <lineage>
        <taxon>Eukaryota</taxon>
        <taxon>Metazoa</taxon>
        <taxon>Chordata</taxon>
        <taxon>Craniata</taxon>
        <taxon>Vertebrata</taxon>
        <taxon>Euteleostomi</taxon>
        <taxon>Archelosauria</taxon>
        <taxon>Archosauria</taxon>
        <taxon>Dinosauria</taxon>
        <taxon>Saurischia</taxon>
        <taxon>Theropoda</taxon>
        <taxon>Coelurosauria</taxon>
        <taxon>Aves</taxon>
        <taxon>Neognathae</taxon>
        <taxon>Neoaves</taxon>
        <taxon>Otidimorphae</taxon>
        <taxon>Cuculiformes</taxon>
        <taxon>Neomorphidae</taxon>
        <taxon>Geococcyx</taxon>
    </lineage>
</organism>
<evidence type="ECO:0000256" key="1">
    <source>
        <dbReference type="ARBA" id="ARBA00005968"/>
    </source>
</evidence>
<dbReference type="Pfam" id="PF00927">
    <property type="entry name" value="Transglut_C"/>
    <property type="match status" value="1"/>
</dbReference>
<feature type="binding site" evidence="12">
    <location>
        <position position="389"/>
    </location>
    <ligand>
        <name>Ca(2+)</name>
        <dbReference type="ChEBI" id="CHEBI:29108"/>
    </ligand>
</feature>
<dbReference type="Gene3D" id="2.60.40.10">
    <property type="entry name" value="Immunoglobulins"/>
    <property type="match status" value="3"/>
</dbReference>
<dbReference type="FunFam" id="2.60.40.10:FF:001482">
    <property type="entry name" value="Protein-glutamine gamma-glutamyltransferase 4"/>
    <property type="match status" value="1"/>
</dbReference>
<keyword evidence="4 12" id="KW-0479">Metal-binding</keyword>
<dbReference type="InterPro" id="IPR023608">
    <property type="entry name" value="Transglutaminase_animal"/>
</dbReference>
<dbReference type="GO" id="GO:0046872">
    <property type="term" value="F:metal ion binding"/>
    <property type="evidence" value="ECO:0007669"/>
    <property type="project" value="UniProtKB-KW"/>
</dbReference>
<feature type="active site" evidence="11">
    <location>
        <position position="267"/>
    </location>
</feature>
<dbReference type="GO" id="GO:0003810">
    <property type="term" value="F:protein-glutamine gamma-glutamyltransferase activity"/>
    <property type="evidence" value="ECO:0007669"/>
    <property type="project" value="UniProtKB-EC"/>
</dbReference>
<keyword evidence="3 14" id="KW-0808">Transferase</keyword>
<evidence type="ECO:0000313" key="15">
    <source>
        <dbReference type="Proteomes" id="UP000531151"/>
    </source>
</evidence>
<feature type="binding site" evidence="12">
    <location>
        <position position="446"/>
    </location>
    <ligand>
        <name>Ca(2+)</name>
        <dbReference type="ChEBI" id="CHEBI:29108"/>
    </ligand>
</feature>
<dbReference type="InterPro" id="IPR001102">
    <property type="entry name" value="Transglutaminase_N"/>
</dbReference>
<dbReference type="SMART" id="SM00460">
    <property type="entry name" value="TGc"/>
    <property type="match status" value="1"/>
</dbReference>
<dbReference type="PIRSF" id="PIRSF000459">
    <property type="entry name" value="TGM_EBP42"/>
    <property type="match status" value="1"/>
</dbReference>
<dbReference type="FunFam" id="2.60.40.10:FF:001406">
    <property type="entry name" value="Protein-glutamine gamma-glutamyltransferase 4"/>
    <property type="match status" value="1"/>
</dbReference>
<evidence type="ECO:0000256" key="10">
    <source>
        <dbReference type="ARBA" id="ARBA00080452"/>
    </source>
</evidence>
<reference evidence="14 15" key="1">
    <citation type="submission" date="2019-09" db="EMBL/GenBank/DDBJ databases">
        <title>Bird 10,000 Genomes (B10K) Project - Family phase.</title>
        <authorList>
            <person name="Zhang G."/>
        </authorList>
    </citation>
    <scope>NUCLEOTIDE SEQUENCE [LARGE SCALE GENOMIC DNA]</scope>
    <source>
        <strain evidence="14">B10K-CU-031-07</strain>
        <tissue evidence="14">Muscle</tissue>
    </source>
</reference>
<keyword evidence="6" id="KW-0012">Acyltransferase</keyword>
<evidence type="ECO:0000256" key="11">
    <source>
        <dbReference type="PIRSR" id="PIRSR000459-1"/>
    </source>
</evidence>
<evidence type="ECO:0000256" key="7">
    <source>
        <dbReference type="ARBA" id="ARBA00024222"/>
    </source>
</evidence>
<dbReference type="SUPFAM" id="SSF49309">
    <property type="entry name" value="Transglutaminase, two C-terminal domains"/>
    <property type="match status" value="2"/>
</dbReference>
<evidence type="ECO:0000256" key="3">
    <source>
        <dbReference type="ARBA" id="ARBA00022679"/>
    </source>
</evidence>
<evidence type="ECO:0000313" key="14">
    <source>
        <dbReference type="EMBL" id="NWH59346.1"/>
    </source>
</evidence>
<keyword evidence="5 12" id="KW-0106">Calcium</keyword>
<comment type="caution">
    <text evidence="14">The sequence shown here is derived from an EMBL/GenBank/DDBJ whole genome shotgun (WGS) entry which is preliminary data.</text>
</comment>
<dbReference type="InterPro" id="IPR014756">
    <property type="entry name" value="Ig_E-set"/>
</dbReference>
<comment type="similarity">
    <text evidence="1">Belongs to the transglutaminase superfamily. Transglutaminase family.</text>
</comment>
<dbReference type="PANTHER" id="PTHR11590:SF70">
    <property type="entry name" value="PROTEIN-GLUTAMINE GAMMA-GLUTAMYLTRANSFERASE 4"/>
    <property type="match status" value="1"/>
</dbReference>
<dbReference type="PROSITE" id="PS00547">
    <property type="entry name" value="TRANSGLUTAMINASES"/>
    <property type="match status" value="1"/>
</dbReference>
<feature type="non-terminal residue" evidence="14">
    <location>
        <position position="1"/>
    </location>
</feature>
<dbReference type="Pfam" id="PF00868">
    <property type="entry name" value="Transglut_N"/>
    <property type="match status" value="1"/>
</dbReference>
<dbReference type="InterPro" id="IPR002931">
    <property type="entry name" value="Transglutaminase-like"/>
</dbReference>
<evidence type="ECO:0000256" key="8">
    <source>
        <dbReference type="ARBA" id="ARBA00051843"/>
    </source>
</evidence>
<dbReference type="InterPro" id="IPR036238">
    <property type="entry name" value="Transglutaminase_C_sf"/>
</dbReference>
<evidence type="ECO:0000256" key="9">
    <source>
        <dbReference type="ARBA" id="ARBA00069852"/>
    </source>
</evidence>
<dbReference type="InterPro" id="IPR013783">
    <property type="entry name" value="Ig-like_fold"/>
</dbReference>
<dbReference type="Proteomes" id="UP000531151">
    <property type="component" value="Unassembled WGS sequence"/>
</dbReference>
<dbReference type="InterPro" id="IPR038765">
    <property type="entry name" value="Papain-like_cys_pep_sf"/>
</dbReference>
<dbReference type="EC" id="2.3.2.13" evidence="7"/>
<comment type="catalytic activity">
    <reaction evidence="8">
        <text>L-glutaminyl-[protein] + L-lysyl-[protein] = [protein]-L-lysyl-N(6)-5-L-glutamyl-[protein] + NH4(+)</text>
        <dbReference type="Rhea" id="RHEA:54816"/>
        <dbReference type="Rhea" id="RHEA-COMP:9752"/>
        <dbReference type="Rhea" id="RHEA-COMP:10207"/>
        <dbReference type="Rhea" id="RHEA-COMP:14005"/>
        <dbReference type="ChEBI" id="CHEBI:28938"/>
        <dbReference type="ChEBI" id="CHEBI:29969"/>
        <dbReference type="ChEBI" id="CHEBI:30011"/>
        <dbReference type="ChEBI" id="CHEBI:138370"/>
        <dbReference type="EC" id="2.3.2.13"/>
    </reaction>
</comment>
<feature type="binding site" evidence="12">
    <location>
        <position position="441"/>
    </location>
    <ligand>
        <name>Ca(2+)</name>
        <dbReference type="ChEBI" id="CHEBI:29108"/>
    </ligand>
</feature>
<keyword evidence="15" id="KW-1185">Reference proteome</keyword>
<evidence type="ECO:0000259" key="13">
    <source>
        <dbReference type="SMART" id="SM00460"/>
    </source>
</evidence>
<dbReference type="OrthoDB" id="437511at2759"/>
<feature type="active site" evidence="11">
    <location>
        <position position="349"/>
    </location>
</feature>
<feature type="domain" description="Transglutaminase-like" evidence="13">
    <location>
        <begin position="259"/>
        <end position="352"/>
    </location>
</feature>
<comment type="cofactor">
    <cofactor evidence="12">
        <name>Ca(2+)</name>
        <dbReference type="ChEBI" id="CHEBI:29108"/>
    </cofactor>
    <text evidence="12">Binds 1 Ca(2+) ion per subunit.</text>
</comment>
<dbReference type="FunFam" id="3.90.260.10:FF:000001">
    <property type="entry name" value="Protein-glutamine gamma-glutamyltransferase 2"/>
    <property type="match status" value="1"/>
</dbReference>
<dbReference type="EMBL" id="VWPV01010136">
    <property type="protein sequence ID" value="NWH59346.1"/>
    <property type="molecule type" value="Genomic_DNA"/>
</dbReference>
<evidence type="ECO:0000256" key="2">
    <source>
        <dbReference type="ARBA" id="ARBA00011738"/>
    </source>
</evidence>
<dbReference type="SUPFAM" id="SSF54001">
    <property type="entry name" value="Cysteine proteinases"/>
    <property type="match status" value="1"/>
</dbReference>
<dbReference type="FunFam" id="2.60.40.10:FF:001640">
    <property type="entry name" value="Prostate-specific transglutaminase 4"/>
    <property type="match status" value="1"/>
</dbReference>
<dbReference type="InterPro" id="IPR050779">
    <property type="entry name" value="Transglutaminase"/>
</dbReference>
<evidence type="ECO:0000256" key="12">
    <source>
        <dbReference type="PIRSR" id="PIRSR000459-2"/>
    </source>
</evidence>
<name>A0A7K4J2G3_GEOCA</name>
<dbReference type="InterPro" id="IPR036985">
    <property type="entry name" value="Transglutaminase-like_sf"/>
</dbReference>
<dbReference type="AlphaFoldDB" id="A0A7K4J2G3"/>
<dbReference type="SUPFAM" id="SSF81296">
    <property type="entry name" value="E set domains"/>
    <property type="match status" value="1"/>
</dbReference>
<feature type="active site" evidence="11">
    <location>
        <position position="326"/>
    </location>
</feature>
<dbReference type="InterPro" id="IPR008958">
    <property type="entry name" value="Transglutaminase_C"/>
</dbReference>
<dbReference type="PANTHER" id="PTHR11590">
    <property type="entry name" value="PROTEIN-GLUTAMINE GAMMA-GLUTAMYLTRANSFERASE"/>
    <property type="match status" value="1"/>
</dbReference>
<accession>A0A7K4J2G3</accession>
<feature type="non-terminal residue" evidence="14">
    <location>
        <position position="706"/>
    </location>
</feature>
<dbReference type="Gene3D" id="3.90.260.10">
    <property type="entry name" value="Transglutaminase-like"/>
    <property type="match status" value="1"/>
</dbReference>
<comment type="subunit">
    <text evidence="2">Homodimer.</text>
</comment>
<gene>
    <name evidence="14" type="primary">Tgm4</name>
    <name evidence="14" type="ORF">GEOCAL_R03278</name>
</gene>
<evidence type="ECO:0000256" key="4">
    <source>
        <dbReference type="ARBA" id="ARBA00022723"/>
    </source>
</evidence>
<protein>
    <recommendedName>
        <fullName evidence="9">Protein-glutamine gamma-glutamyltransferase 4</fullName>
        <ecNumber evidence="7">2.3.2.13</ecNumber>
    </recommendedName>
    <alternativeName>
        <fullName evidence="10">Transglutaminase-4</fullName>
    </alternativeName>
</protein>
<evidence type="ECO:0000256" key="6">
    <source>
        <dbReference type="ARBA" id="ARBA00023315"/>
    </source>
</evidence>
<proteinExistence type="inferred from homology"/>
<dbReference type="InterPro" id="IPR013808">
    <property type="entry name" value="Transglutaminase_AS"/>
</dbReference>
<sequence length="706" mass="78741">CFPGTDLKVTGIDFLKSQNCILHHTDAYNIENLVVRRGQAFLLQLNLSRELKATDKLSLRFGIGEKPMKVRGTLMSLNPRKEQDLSGWHISFIKSNGKECLLSITSSPRAPVGKYILNVKAGTNIYQPPNNAIYLLFNPWCKDDVVFLDDEAQRKEYVLNDTGYIYVGSANSIYGKPWNFGQFEEFILDACMYLLDKSNLKLSDRRDPVPVTRAMSALVNANDDRGVLLGNWSGNYSNGTSPTDWLGSIIILQKYYKTKQPVLYGQCWVFAGVLTTVMRCLGIPSRCVSNFNSAHDTNDNLRVDIYLNSSGEPLTSMSFDSVWNFHVWNDVWMKRTDLPTGFDGWQAIDSTPQEQSQGIFRCGPCSVKAVRDGDVYLPFDSTFVYSEVNADEVYWMAKDVNGKIKYTKVGTNTTSIGVNISTKAVGQNKRQDITAEYKFPEGSKEERMAMQRAMSFINPSRPVPRARYISAGPMADADSKPMAQPEVVSKSGLHLEISNKAALYPGNPLELAITVKTSNPGSWTVKLLGSCQLQSYTGKIEANLGCIKETVKLGGKAEMQIPLKVEPDVYMKTLVSVEDELLIQVIAIAEVQETNDKFTKEVAVNFEYPPITVEMPETAKLNQEFTCAFIFKNKLKVPLDNCKLLVEGLGIFKMSTFDEGDVQPGKIIKSEIICTATRLGEKKIIAKLISDQIKSISVEKAITIVK</sequence>
<feature type="binding site" evidence="12">
    <location>
        <position position="391"/>
    </location>
    <ligand>
        <name>Ca(2+)</name>
        <dbReference type="ChEBI" id="CHEBI:29108"/>
    </ligand>
</feature>
<evidence type="ECO:0000256" key="5">
    <source>
        <dbReference type="ARBA" id="ARBA00022837"/>
    </source>
</evidence>
<dbReference type="Pfam" id="PF01841">
    <property type="entry name" value="Transglut_core"/>
    <property type="match status" value="1"/>
</dbReference>